<dbReference type="InterPro" id="IPR015797">
    <property type="entry name" value="NUDIX_hydrolase-like_dom_sf"/>
</dbReference>
<dbReference type="GO" id="GO:0016787">
    <property type="term" value="F:hydrolase activity"/>
    <property type="evidence" value="ECO:0007669"/>
    <property type="project" value="UniProtKB-KW"/>
</dbReference>
<evidence type="ECO:0000256" key="3">
    <source>
        <dbReference type="RuleBase" id="RU003476"/>
    </source>
</evidence>
<dbReference type="CDD" id="cd04677">
    <property type="entry name" value="NUDIX_Hydrolase"/>
    <property type="match status" value="1"/>
</dbReference>
<dbReference type="SUPFAM" id="SSF55811">
    <property type="entry name" value="Nudix"/>
    <property type="match status" value="1"/>
</dbReference>
<dbReference type="RefSeq" id="WP_048004938.1">
    <property type="nucleotide sequence ID" value="NZ_LDWH01000003.1"/>
</dbReference>
<dbReference type="Pfam" id="PF00293">
    <property type="entry name" value="NUDIX"/>
    <property type="match status" value="1"/>
</dbReference>
<name>A0A165IP82_9BACI</name>
<sequence length="150" mass="16738">MSDYIREMRRLVGTRPLMVVGSTVLCINEKKELLLQYRTDADIWGLPGGVMEYGESLEETAAREFHEETGLLAGELQFIRVLSGPDECHTYPNGDQIYGVTAVYVTHTVTGTLEASGESRELRYFALDDLPSPMVSKARRIINELSPGLI</sequence>
<dbReference type="PRINTS" id="PR00502">
    <property type="entry name" value="NUDIXFAMILY"/>
</dbReference>
<evidence type="ECO:0000259" key="4">
    <source>
        <dbReference type="PROSITE" id="PS51462"/>
    </source>
</evidence>
<comment type="similarity">
    <text evidence="3">Belongs to the Nudix hydrolase family.</text>
</comment>
<feature type="domain" description="Nudix hydrolase" evidence="4">
    <location>
        <begin position="16"/>
        <end position="150"/>
    </location>
</feature>
<dbReference type="OrthoDB" id="9787476at2"/>
<dbReference type="PANTHER" id="PTHR43046">
    <property type="entry name" value="GDP-MANNOSE MANNOSYL HYDROLASE"/>
    <property type="match status" value="1"/>
</dbReference>
<gene>
    <name evidence="5" type="ORF">AV649_08790</name>
</gene>
<dbReference type="PROSITE" id="PS51462">
    <property type="entry name" value="NUDIX"/>
    <property type="match status" value="1"/>
</dbReference>
<dbReference type="InterPro" id="IPR000086">
    <property type="entry name" value="NUDIX_hydrolase_dom"/>
</dbReference>
<reference evidence="6" key="1">
    <citation type="submission" date="2016-01" db="EMBL/GenBank/DDBJ databases">
        <title>Whole genome sequencing of Bhargavaea cecembensis T14.</title>
        <authorList>
            <person name="Hong K.W."/>
        </authorList>
    </citation>
    <scope>NUCLEOTIDE SEQUENCE [LARGE SCALE GENOMIC DNA]</scope>
    <source>
        <strain evidence="6">M19</strain>
    </source>
</reference>
<dbReference type="Gene3D" id="3.90.79.10">
    <property type="entry name" value="Nucleoside Triphosphate Pyrophosphohydrolase"/>
    <property type="match status" value="1"/>
</dbReference>
<dbReference type="Proteomes" id="UP000076510">
    <property type="component" value="Unassembled WGS sequence"/>
</dbReference>
<evidence type="ECO:0000256" key="1">
    <source>
        <dbReference type="ARBA" id="ARBA00001946"/>
    </source>
</evidence>
<keyword evidence="2 3" id="KW-0378">Hydrolase</keyword>
<dbReference type="InterPro" id="IPR020476">
    <property type="entry name" value="Nudix_hydrolase"/>
</dbReference>
<evidence type="ECO:0000256" key="2">
    <source>
        <dbReference type="ARBA" id="ARBA00022801"/>
    </source>
</evidence>
<organism evidence="5 6">
    <name type="scientific">Rossellomorea marisflavi</name>
    <dbReference type="NCBI Taxonomy" id="189381"/>
    <lineage>
        <taxon>Bacteria</taxon>
        <taxon>Bacillati</taxon>
        <taxon>Bacillota</taxon>
        <taxon>Bacilli</taxon>
        <taxon>Bacillales</taxon>
        <taxon>Bacillaceae</taxon>
        <taxon>Rossellomorea</taxon>
    </lineage>
</organism>
<dbReference type="InterPro" id="IPR020084">
    <property type="entry name" value="NUDIX_hydrolase_CS"/>
</dbReference>
<evidence type="ECO:0000313" key="5">
    <source>
        <dbReference type="EMBL" id="KZE43928.1"/>
    </source>
</evidence>
<dbReference type="PROSITE" id="PS00893">
    <property type="entry name" value="NUDIX_BOX"/>
    <property type="match status" value="1"/>
</dbReference>
<evidence type="ECO:0000313" key="6">
    <source>
        <dbReference type="Proteomes" id="UP000076510"/>
    </source>
</evidence>
<comment type="caution">
    <text evidence="5">The sequence shown here is derived from an EMBL/GenBank/DDBJ whole genome shotgun (WGS) entry which is preliminary data.</text>
</comment>
<accession>A0A165IP82</accession>
<dbReference type="EMBL" id="LQQY01000045">
    <property type="protein sequence ID" value="KZE43928.1"/>
    <property type="molecule type" value="Genomic_DNA"/>
</dbReference>
<dbReference type="AlphaFoldDB" id="A0A165IP82"/>
<comment type="cofactor">
    <cofactor evidence="1">
        <name>Mg(2+)</name>
        <dbReference type="ChEBI" id="CHEBI:18420"/>
    </cofactor>
</comment>
<dbReference type="PANTHER" id="PTHR43046:SF2">
    <property type="entry name" value="8-OXO-DGTP DIPHOSPHATASE-RELATED"/>
    <property type="match status" value="1"/>
</dbReference>
<dbReference type="PATRIC" id="fig|189381.9.peg.2679"/>
<protein>
    <recommendedName>
        <fullName evidence="4">Nudix hydrolase domain-containing protein</fullName>
    </recommendedName>
</protein>
<proteinExistence type="inferred from homology"/>